<gene>
    <name evidence="1" type="ORF">TNCT_478021</name>
</gene>
<comment type="caution">
    <text evidence="1">The sequence shown here is derived from an EMBL/GenBank/DDBJ whole genome shotgun (WGS) entry which is preliminary data.</text>
</comment>
<sequence length="75" mass="8779">MQPKCEQNIINLVQLVLCEEMEFYIEMSKGVRMPGVARRRRNRKPKFQSERSTKIRSLSEPFFLTSSTEVKDANA</sequence>
<keyword evidence="2" id="KW-1185">Reference proteome</keyword>
<evidence type="ECO:0000313" key="2">
    <source>
        <dbReference type="Proteomes" id="UP000887116"/>
    </source>
</evidence>
<dbReference type="Proteomes" id="UP000887116">
    <property type="component" value="Unassembled WGS sequence"/>
</dbReference>
<accession>A0A8X6JBC1</accession>
<organism evidence="1 2">
    <name type="scientific">Trichonephila clavata</name>
    <name type="common">Joro spider</name>
    <name type="synonym">Nephila clavata</name>
    <dbReference type="NCBI Taxonomy" id="2740835"/>
    <lineage>
        <taxon>Eukaryota</taxon>
        <taxon>Metazoa</taxon>
        <taxon>Ecdysozoa</taxon>
        <taxon>Arthropoda</taxon>
        <taxon>Chelicerata</taxon>
        <taxon>Arachnida</taxon>
        <taxon>Araneae</taxon>
        <taxon>Araneomorphae</taxon>
        <taxon>Entelegynae</taxon>
        <taxon>Araneoidea</taxon>
        <taxon>Nephilidae</taxon>
        <taxon>Trichonephila</taxon>
    </lineage>
</organism>
<proteinExistence type="predicted"/>
<evidence type="ECO:0000313" key="1">
    <source>
        <dbReference type="EMBL" id="GFR18653.1"/>
    </source>
</evidence>
<dbReference type="EMBL" id="BMAO01017819">
    <property type="protein sequence ID" value="GFR18653.1"/>
    <property type="molecule type" value="Genomic_DNA"/>
</dbReference>
<name>A0A8X6JBC1_TRICU</name>
<dbReference type="AlphaFoldDB" id="A0A8X6JBC1"/>
<reference evidence="1" key="1">
    <citation type="submission" date="2020-07" db="EMBL/GenBank/DDBJ databases">
        <title>Multicomponent nature underlies the extraordinary mechanical properties of spider dragline silk.</title>
        <authorList>
            <person name="Kono N."/>
            <person name="Nakamura H."/>
            <person name="Mori M."/>
            <person name="Yoshida Y."/>
            <person name="Ohtoshi R."/>
            <person name="Malay A.D."/>
            <person name="Moran D.A.P."/>
            <person name="Tomita M."/>
            <person name="Numata K."/>
            <person name="Arakawa K."/>
        </authorList>
    </citation>
    <scope>NUCLEOTIDE SEQUENCE</scope>
</reference>
<protein>
    <submittedName>
        <fullName evidence="1">Uncharacterized protein</fullName>
    </submittedName>
</protein>